<keyword evidence="1" id="KW-0472">Membrane</keyword>
<gene>
    <name evidence="2" type="ORF">H8711_03595</name>
</gene>
<feature type="transmembrane region" description="Helical" evidence="1">
    <location>
        <begin position="183"/>
        <end position="201"/>
    </location>
</feature>
<evidence type="ECO:0000313" key="3">
    <source>
        <dbReference type="Proteomes" id="UP000653127"/>
    </source>
</evidence>
<feature type="transmembrane region" description="Helical" evidence="1">
    <location>
        <begin position="91"/>
        <end position="112"/>
    </location>
</feature>
<dbReference type="RefSeq" id="WP_249282171.1">
    <property type="nucleotide sequence ID" value="NZ_JACRST010000003.1"/>
</dbReference>
<feature type="transmembrane region" description="Helical" evidence="1">
    <location>
        <begin position="118"/>
        <end position="138"/>
    </location>
</feature>
<organism evidence="2 3">
    <name type="scientific">Ligaoa zhengdingensis</name>
    <dbReference type="NCBI Taxonomy" id="2763658"/>
    <lineage>
        <taxon>Bacteria</taxon>
        <taxon>Bacillati</taxon>
        <taxon>Bacillota</taxon>
        <taxon>Clostridia</taxon>
        <taxon>Eubacteriales</taxon>
        <taxon>Oscillospiraceae</taxon>
        <taxon>Ligaoa</taxon>
    </lineage>
</organism>
<proteinExistence type="predicted"/>
<dbReference type="NCBIfam" id="NF038403">
    <property type="entry name" value="perm_prefix_1"/>
    <property type="match status" value="1"/>
</dbReference>
<keyword evidence="3" id="KW-1185">Reference proteome</keyword>
<name>A0A926I359_9FIRM</name>
<dbReference type="Proteomes" id="UP000653127">
    <property type="component" value="Unassembled WGS sequence"/>
</dbReference>
<keyword evidence="1" id="KW-1133">Transmembrane helix</keyword>
<sequence length="207" mass="23382">MDNKIRDFVEAMFAGLPKSREVVEAKLGIIETMQDKYETLLSEGKNKNEAFGTVISEFGSIDELRRELGISQEDATKAENDLEYQQFCKHFAVASTVAVALYIAAPLLFLLFEPAGQALSFTFFFLPIIVATGLFVYFGVQSERYDSKQGTKEKQEDPVTTVIFLAALVIFLLLGFWKNLWHPGWVIFLVAAMVNTLALMFRQRKSD</sequence>
<dbReference type="EMBL" id="JACRST010000003">
    <property type="protein sequence ID" value="MBC8546019.1"/>
    <property type="molecule type" value="Genomic_DNA"/>
</dbReference>
<evidence type="ECO:0000256" key="1">
    <source>
        <dbReference type="SAM" id="Phobius"/>
    </source>
</evidence>
<comment type="caution">
    <text evidence="2">The sequence shown here is derived from an EMBL/GenBank/DDBJ whole genome shotgun (WGS) entry which is preliminary data.</text>
</comment>
<dbReference type="AlphaFoldDB" id="A0A926I359"/>
<dbReference type="InterPro" id="IPR047928">
    <property type="entry name" value="Perm_prefix_1"/>
</dbReference>
<reference evidence="2" key="1">
    <citation type="submission" date="2020-08" db="EMBL/GenBank/DDBJ databases">
        <title>Genome public.</title>
        <authorList>
            <person name="Liu C."/>
            <person name="Sun Q."/>
        </authorList>
    </citation>
    <scope>NUCLEOTIDE SEQUENCE</scope>
    <source>
        <strain evidence="2">NSJ-31</strain>
    </source>
</reference>
<protein>
    <recommendedName>
        <fullName evidence="4">DUF1700 domain-containing protein</fullName>
    </recommendedName>
</protein>
<keyword evidence="1" id="KW-0812">Transmembrane</keyword>
<evidence type="ECO:0000313" key="2">
    <source>
        <dbReference type="EMBL" id="MBC8546019.1"/>
    </source>
</evidence>
<accession>A0A926I359</accession>
<feature type="transmembrane region" description="Helical" evidence="1">
    <location>
        <begin position="159"/>
        <end position="177"/>
    </location>
</feature>
<evidence type="ECO:0008006" key="4">
    <source>
        <dbReference type="Google" id="ProtNLM"/>
    </source>
</evidence>